<reference evidence="1 2" key="1">
    <citation type="submission" date="2019-03" db="EMBL/GenBank/DDBJ databases">
        <title>Genomic Encyclopedia of Type Strains, Phase IV (KMG-IV): sequencing the most valuable type-strain genomes for metagenomic binning, comparative biology and taxonomic classification.</title>
        <authorList>
            <person name="Goeker M."/>
        </authorList>
    </citation>
    <scope>NUCLEOTIDE SEQUENCE [LARGE SCALE GENOMIC DNA]</scope>
    <source>
        <strain evidence="1 2">DSM 104836</strain>
    </source>
</reference>
<evidence type="ECO:0000313" key="1">
    <source>
        <dbReference type="EMBL" id="TCS60809.1"/>
    </source>
</evidence>
<dbReference type="RefSeq" id="WP_132247002.1">
    <property type="nucleotide sequence ID" value="NZ_SLZU01000013.1"/>
</dbReference>
<dbReference type="OrthoDB" id="7851201at2"/>
<dbReference type="EMBL" id="SLZU01000013">
    <property type="protein sequence ID" value="TCS60809.1"/>
    <property type="molecule type" value="Genomic_DNA"/>
</dbReference>
<name>A0A4R3J4L8_9RHOB</name>
<keyword evidence="2" id="KW-1185">Reference proteome</keyword>
<evidence type="ECO:0008006" key="3">
    <source>
        <dbReference type="Google" id="ProtNLM"/>
    </source>
</evidence>
<proteinExistence type="predicted"/>
<sequence length="431" mass="49154">MSLSDEQNRLFDRFVDHLADGARPTRDTFLAFGSLGQLYRLMPSLQANKPDWAPELREALNVRYAERWKKQRAGIVRGTPGLKSKLSVPADQIPKAWQRAIKEMTLARVQVDRGVLTIDDRVPPSRKVIAKLEYTVRQLAFAATDAGLKPALNMQCVRAFLLASKSRKTRPVTRRSRLKELMTFAQWLDEAAHEGIINAMRRHANQLARLAGRQRKRKEDWLIQNPIEVVDCWMIAEEMLQEALAAPSGSNARLDLALDALAIALAINVPLRIGDLHRLQIGNHLTRSFETSTWTIALRCEKMGNEYAAEMWPELTPFIDAVVLAGRPDTVLATRLREVDSQFLFSKHGRKFSELWISKVWYRHIGTGEHIIRTLWHEEALDDADTWMSLVLCGQEGGSRTARHYQVKQQKRLAGKRAKSLMQAARSRRRS</sequence>
<gene>
    <name evidence="1" type="ORF">EDD52_113103</name>
</gene>
<organism evidence="1 2">
    <name type="scientific">Primorskyibacter sedentarius</name>
    <dbReference type="NCBI Taxonomy" id="745311"/>
    <lineage>
        <taxon>Bacteria</taxon>
        <taxon>Pseudomonadati</taxon>
        <taxon>Pseudomonadota</taxon>
        <taxon>Alphaproteobacteria</taxon>
        <taxon>Rhodobacterales</taxon>
        <taxon>Roseobacteraceae</taxon>
        <taxon>Primorskyibacter</taxon>
    </lineage>
</organism>
<evidence type="ECO:0000313" key="2">
    <source>
        <dbReference type="Proteomes" id="UP000295696"/>
    </source>
</evidence>
<dbReference type="Proteomes" id="UP000295696">
    <property type="component" value="Unassembled WGS sequence"/>
</dbReference>
<protein>
    <recommendedName>
        <fullName evidence="3">Tyr recombinase domain-containing protein</fullName>
    </recommendedName>
</protein>
<accession>A0A4R3J4L8</accession>
<comment type="caution">
    <text evidence="1">The sequence shown here is derived from an EMBL/GenBank/DDBJ whole genome shotgun (WGS) entry which is preliminary data.</text>
</comment>
<dbReference type="AlphaFoldDB" id="A0A4R3J4L8"/>